<feature type="domain" description="FAS1" evidence="1">
    <location>
        <begin position="113"/>
        <end position="250"/>
    </location>
</feature>
<evidence type="ECO:0000313" key="2">
    <source>
        <dbReference type="EMBL" id="KUG19129.1"/>
    </source>
</evidence>
<dbReference type="InterPro" id="IPR055706">
    <property type="entry name" value="Slg1/2_DUF7282"/>
</dbReference>
<dbReference type="InterPro" id="IPR008972">
    <property type="entry name" value="Cupredoxin"/>
</dbReference>
<dbReference type="SMART" id="SM00554">
    <property type="entry name" value="FAS1"/>
    <property type="match status" value="1"/>
</dbReference>
<sequence>MAGLFLVCLSVGAVSGQTPETVNIALIESTYYPASITVEPGTTVIWTNHDSVNHTVTSTEDHFDSGRLAPGETFEFTFTDPGIYRYVCSIHPSTPDPLMHGEIIVSETDDTANITVIQTISRDSSLTFMTTAVIASDLTDLLGGEDEYTVFAPNNTAFLELGNRTVKELFTQTGDLNITVRRHLVEGRYTEQDLRELANETGNATLQTLLGEDLMLNLTGDDNLTVDGAEIVTADINATNGIVHVIDAVLVPENVSMRLEENVTPGINVTDQAIENESIMIARAVSDGPGWIAVHTDANGTPGPIIGYGPVNDSVNENVTIEIELENATGTLHAMLHIDAGEVGVYEFPGADVPAEADGEVVVEPFNVTGLPEDLTLPDR</sequence>
<name>A0A0W8FDZ3_9ZZZZ</name>
<gene>
    <name evidence="2" type="ORF">ASZ90_011149</name>
</gene>
<proteinExistence type="predicted"/>
<dbReference type="Pfam" id="PF13473">
    <property type="entry name" value="Cupredoxin_1"/>
    <property type="match status" value="1"/>
</dbReference>
<dbReference type="EMBL" id="LNQE01001323">
    <property type="protein sequence ID" value="KUG19129.1"/>
    <property type="molecule type" value="Genomic_DNA"/>
</dbReference>
<dbReference type="PROSITE" id="PS50213">
    <property type="entry name" value="FAS1"/>
    <property type="match status" value="1"/>
</dbReference>
<evidence type="ECO:0000259" key="1">
    <source>
        <dbReference type="PROSITE" id="PS50213"/>
    </source>
</evidence>
<comment type="caution">
    <text evidence="2">The sequence shown here is derived from an EMBL/GenBank/DDBJ whole genome shotgun (WGS) entry which is preliminary data.</text>
</comment>
<dbReference type="PANTHER" id="PTHR36507">
    <property type="entry name" value="BLL1555 PROTEIN"/>
    <property type="match status" value="1"/>
</dbReference>
<dbReference type="SUPFAM" id="SSF82153">
    <property type="entry name" value="FAS1 domain"/>
    <property type="match status" value="1"/>
</dbReference>
<dbReference type="Gene3D" id="2.30.180.10">
    <property type="entry name" value="FAS1 domain"/>
    <property type="match status" value="1"/>
</dbReference>
<dbReference type="InterPro" id="IPR052721">
    <property type="entry name" value="ET_Amicyanin"/>
</dbReference>
<dbReference type="InterPro" id="IPR036378">
    <property type="entry name" value="FAS1_dom_sf"/>
</dbReference>
<dbReference type="Pfam" id="PF23951">
    <property type="entry name" value="DUF7282"/>
    <property type="match status" value="1"/>
</dbReference>
<protein>
    <submittedName>
        <fullName evidence="2">Copper binding protein, plastocyanin/azurin family</fullName>
    </submittedName>
</protein>
<dbReference type="Gene3D" id="2.60.40.420">
    <property type="entry name" value="Cupredoxins - blue copper proteins"/>
    <property type="match status" value="1"/>
</dbReference>
<dbReference type="SUPFAM" id="SSF49503">
    <property type="entry name" value="Cupredoxins"/>
    <property type="match status" value="1"/>
</dbReference>
<dbReference type="AlphaFoldDB" id="A0A0W8FDZ3"/>
<dbReference type="PANTHER" id="PTHR36507:SF1">
    <property type="entry name" value="BLL1555 PROTEIN"/>
    <property type="match status" value="1"/>
</dbReference>
<dbReference type="FunFam" id="2.30.180.10:FF:000032">
    <property type="entry name" value="Fasciclin domain-containing protein, putative"/>
    <property type="match status" value="1"/>
</dbReference>
<dbReference type="InterPro" id="IPR028096">
    <property type="entry name" value="EfeO_Cupredoxin"/>
</dbReference>
<organism evidence="2">
    <name type="scientific">hydrocarbon metagenome</name>
    <dbReference type="NCBI Taxonomy" id="938273"/>
    <lineage>
        <taxon>unclassified sequences</taxon>
        <taxon>metagenomes</taxon>
        <taxon>ecological metagenomes</taxon>
    </lineage>
</organism>
<dbReference type="Pfam" id="PF02469">
    <property type="entry name" value="Fasciclin"/>
    <property type="match status" value="1"/>
</dbReference>
<dbReference type="InterPro" id="IPR000782">
    <property type="entry name" value="FAS1_domain"/>
</dbReference>
<reference evidence="2" key="1">
    <citation type="journal article" date="2015" name="Proc. Natl. Acad. Sci. U.S.A.">
        <title>Networks of energetic and metabolic interactions define dynamics in microbial communities.</title>
        <authorList>
            <person name="Embree M."/>
            <person name="Liu J.K."/>
            <person name="Al-Bassam M.M."/>
            <person name="Zengler K."/>
        </authorList>
    </citation>
    <scope>NUCLEOTIDE SEQUENCE</scope>
</reference>
<accession>A0A0W8FDZ3</accession>